<feature type="binding site" evidence="8">
    <location>
        <position position="21"/>
    </location>
    <ligand>
        <name>GTP</name>
        <dbReference type="ChEBI" id="CHEBI:37565"/>
    </ligand>
</feature>
<keyword evidence="5 8" id="KW-0460">Magnesium</keyword>
<dbReference type="GO" id="GO:0005737">
    <property type="term" value="C:cytoplasm"/>
    <property type="evidence" value="ECO:0007669"/>
    <property type="project" value="UniProtKB-SubCell"/>
</dbReference>
<keyword evidence="4 8" id="KW-0547">Nucleotide-binding</keyword>
<comment type="subcellular location">
    <subcellularLocation>
        <location evidence="8">Cytoplasm</location>
    </subcellularLocation>
</comment>
<gene>
    <name evidence="8" type="primary">mobA</name>
    <name evidence="10" type="ORF">SAMN04488025_10790</name>
</gene>
<dbReference type="OrthoDB" id="9788394at2"/>
<evidence type="ECO:0000313" key="10">
    <source>
        <dbReference type="EMBL" id="SFF88062.1"/>
    </source>
</evidence>
<dbReference type="InterPro" id="IPR025877">
    <property type="entry name" value="MobA-like_NTP_Trfase"/>
</dbReference>
<dbReference type="CDD" id="cd02503">
    <property type="entry name" value="MobA"/>
    <property type="match status" value="1"/>
</dbReference>
<evidence type="ECO:0000256" key="5">
    <source>
        <dbReference type="ARBA" id="ARBA00022842"/>
    </source>
</evidence>
<dbReference type="AlphaFoldDB" id="A0A1I2M9E7"/>
<dbReference type="GO" id="GO:0061603">
    <property type="term" value="F:molybdenum cofactor guanylyltransferase activity"/>
    <property type="evidence" value="ECO:0007669"/>
    <property type="project" value="UniProtKB-EC"/>
</dbReference>
<evidence type="ECO:0000313" key="11">
    <source>
        <dbReference type="Proteomes" id="UP000198661"/>
    </source>
</evidence>
<evidence type="ECO:0000256" key="3">
    <source>
        <dbReference type="ARBA" id="ARBA00022723"/>
    </source>
</evidence>
<keyword evidence="7 8" id="KW-0501">Molybdenum cofactor biosynthesis</keyword>
<keyword evidence="11" id="KW-1185">Reference proteome</keyword>
<organism evidence="10 11">
    <name type="scientific">Planifilum fulgidum</name>
    <dbReference type="NCBI Taxonomy" id="201973"/>
    <lineage>
        <taxon>Bacteria</taxon>
        <taxon>Bacillati</taxon>
        <taxon>Bacillota</taxon>
        <taxon>Bacilli</taxon>
        <taxon>Bacillales</taxon>
        <taxon>Thermoactinomycetaceae</taxon>
        <taxon>Planifilum</taxon>
    </lineage>
</organism>
<name>A0A1I2M9E7_9BACL</name>
<comment type="similarity">
    <text evidence="8">Belongs to the MobA family.</text>
</comment>
<evidence type="ECO:0000259" key="9">
    <source>
        <dbReference type="Pfam" id="PF12804"/>
    </source>
</evidence>
<dbReference type="RefSeq" id="WP_092036846.1">
    <property type="nucleotide sequence ID" value="NZ_FOOK01000007.1"/>
</dbReference>
<dbReference type="InterPro" id="IPR029044">
    <property type="entry name" value="Nucleotide-diphossugar_trans"/>
</dbReference>
<feature type="binding site" evidence="8">
    <location>
        <position position="94"/>
    </location>
    <ligand>
        <name>Mg(2+)</name>
        <dbReference type="ChEBI" id="CHEBI:18420"/>
    </ligand>
</feature>
<evidence type="ECO:0000256" key="7">
    <source>
        <dbReference type="ARBA" id="ARBA00023150"/>
    </source>
</evidence>
<comment type="caution">
    <text evidence="8">Lacks conserved residue(s) required for the propagation of feature annotation.</text>
</comment>
<evidence type="ECO:0000256" key="1">
    <source>
        <dbReference type="ARBA" id="ARBA00022490"/>
    </source>
</evidence>
<dbReference type="Gene3D" id="3.90.550.10">
    <property type="entry name" value="Spore Coat Polysaccharide Biosynthesis Protein SpsA, Chain A"/>
    <property type="match status" value="1"/>
</dbReference>
<dbReference type="EMBL" id="FOOK01000007">
    <property type="protein sequence ID" value="SFF88062.1"/>
    <property type="molecule type" value="Genomic_DNA"/>
</dbReference>
<keyword evidence="10" id="KW-0548">Nucleotidyltransferase</keyword>
<dbReference type="GO" id="GO:0005525">
    <property type="term" value="F:GTP binding"/>
    <property type="evidence" value="ECO:0007669"/>
    <property type="project" value="UniProtKB-UniRule"/>
</dbReference>
<dbReference type="HAMAP" id="MF_00316">
    <property type="entry name" value="MobA"/>
    <property type="match status" value="1"/>
</dbReference>
<keyword evidence="2 8" id="KW-0808">Transferase</keyword>
<keyword evidence="6 8" id="KW-0342">GTP-binding</keyword>
<dbReference type="STRING" id="201973.SAMN04488025_10790"/>
<feature type="domain" description="MobA-like NTP transferase" evidence="9">
    <location>
        <begin position="7"/>
        <end position="151"/>
    </location>
</feature>
<protein>
    <recommendedName>
        <fullName evidence="8">Probable molybdenum cofactor guanylyltransferase</fullName>
        <shortName evidence="8">MoCo guanylyltransferase</shortName>
        <ecNumber evidence="8">2.7.7.77</ecNumber>
    </recommendedName>
    <alternativeName>
        <fullName evidence="8">GTP:molybdopterin guanylyltransferase</fullName>
    </alternativeName>
    <alternativeName>
        <fullName evidence="8">Mo-MPT guanylyltransferase</fullName>
    </alternativeName>
    <alternativeName>
        <fullName evidence="8">Molybdopterin guanylyltransferase</fullName>
    </alternativeName>
    <alternativeName>
        <fullName evidence="8">Molybdopterin-guanine dinucleotide synthase</fullName>
        <shortName evidence="8">MGD synthase</shortName>
    </alternativeName>
</protein>
<keyword evidence="3 8" id="KW-0479">Metal-binding</keyword>
<dbReference type="InterPro" id="IPR013482">
    <property type="entry name" value="Molybde_CF_guanTrfase"/>
</dbReference>
<feature type="binding site" evidence="8">
    <location>
        <position position="94"/>
    </location>
    <ligand>
        <name>GTP</name>
        <dbReference type="ChEBI" id="CHEBI:37565"/>
    </ligand>
</feature>
<dbReference type="PANTHER" id="PTHR19136">
    <property type="entry name" value="MOLYBDENUM COFACTOR GUANYLYLTRANSFERASE"/>
    <property type="match status" value="1"/>
</dbReference>
<keyword evidence="1 8" id="KW-0963">Cytoplasm</keyword>
<evidence type="ECO:0000256" key="4">
    <source>
        <dbReference type="ARBA" id="ARBA00022741"/>
    </source>
</evidence>
<comment type="catalytic activity">
    <reaction evidence="8">
        <text>Mo-molybdopterin + GTP + H(+) = Mo-molybdopterin guanine dinucleotide + diphosphate</text>
        <dbReference type="Rhea" id="RHEA:34243"/>
        <dbReference type="ChEBI" id="CHEBI:15378"/>
        <dbReference type="ChEBI" id="CHEBI:33019"/>
        <dbReference type="ChEBI" id="CHEBI:37565"/>
        <dbReference type="ChEBI" id="CHEBI:71302"/>
        <dbReference type="ChEBI" id="CHEBI:71310"/>
        <dbReference type="EC" id="2.7.7.77"/>
    </reaction>
</comment>
<dbReference type="EC" id="2.7.7.77" evidence="8"/>
<comment type="cofactor">
    <cofactor evidence="8">
        <name>Mg(2+)</name>
        <dbReference type="ChEBI" id="CHEBI:18420"/>
    </cofactor>
</comment>
<dbReference type="GO" id="GO:0046872">
    <property type="term" value="F:metal ion binding"/>
    <property type="evidence" value="ECO:0007669"/>
    <property type="project" value="UniProtKB-KW"/>
</dbReference>
<feature type="binding site" evidence="8">
    <location>
        <position position="65"/>
    </location>
    <ligand>
        <name>GTP</name>
        <dbReference type="ChEBI" id="CHEBI:37565"/>
    </ligand>
</feature>
<feature type="binding site" evidence="8">
    <location>
        <begin position="9"/>
        <end position="11"/>
    </location>
    <ligand>
        <name>GTP</name>
        <dbReference type="ChEBI" id="CHEBI:37565"/>
    </ligand>
</feature>
<comment type="function">
    <text evidence="8">Transfers a GMP moiety from GTP to Mo-molybdopterin (Mo-MPT) cofactor (Moco or molybdenum cofactor) to form Mo-molybdopterin guanine dinucleotide (Mo-MGD) cofactor.</text>
</comment>
<reference evidence="11" key="1">
    <citation type="submission" date="2016-10" db="EMBL/GenBank/DDBJ databases">
        <authorList>
            <person name="Varghese N."/>
            <person name="Submissions S."/>
        </authorList>
    </citation>
    <scope>NUCLEOTIDE SEQUENCE [LARGE SCALE GENOMIC DNA]</scope>
    <source>
        <strain evidence="11">DSM 44945</strain>
    </source>
</reference>
<sequence length="198" mass="21808">MMGRGLIVLCGGQSRRMGRDKALMPVGGRPVIERVLHRLQGWGDPLVVTNRPEAYRHLEVPLIGDRFPGKGPLAGIHAGLAHSRHRVNLVVACDMPFVSRALADLLFAHLAGDDASVPRLGDRPHPLFAVYTKECLGPLEMSLEAGDLSVIRFLRRIRTRFVEREAIAAVADPRLALFNMNEPADYCRACRMNGGEEA</sequence>
<dbReference type="Pfam" id="PF12804">
    <property type="entry name" value="NTP_transf_3"/>
    <property type="match status" value="1"/>
</dbReference>
<evidence type="ECO:0000256" key="8">
    <source>
        <dbReference type="HAMAP-Rule" id="MF_00316"/>
    </source>
</evidence>
<dbReference type="SUPFAM" id="SSF53448">
    <property type="entry name" value="Nucleotide-diphospho-sugar transferases"/>
    <property type="match status" value="1"/>
</dbReference>
<accession>A0A1I2M9E7</accession>
<dbReference type="Proteomes" id="UP000198661">
    <property type="component" value="Unassembled WGS sequence"/>
</dbReference>
<dbReference type="GO" id="GO:0006777">
    <property type="term" value="P:Mo-molybdopterin cofactor biosynthetic process"/>
    <property type="evidence" value="ECO:0007669"/>
    <property type="project" value="UniProtKB-KW"/>
</dbReference>
<proteinExistence type="inferred from homology"/>
<comment type="domain">
    <text evidence="8">The N-terminal domain determines nucleotide recognition and specific binding, while the C-terminal domain determines the specific binding to the target protein.</text>
</comment>
<evidence type="ECO:0000256" key="6">
    <source>
        <dbReference type="ARBA" id="ARBA00023134"/>
    </source>
</evidence>
<dbReference type="PANTHER" id="PTHR19136:SF81">
    <property type="entry name" value="MOLYBDENUM COFACTOR GUANYLYLTRANSFERASE"/>
    <property type="match status" value="1"/>
</dbReference>
<evidence type="ECO:0000256" key="2">
    <source>
        <dbReference type="ARBA" id="ARBA00022679"/>
    </source>
</evidence>